<evidence type="ECO:0000259" key="1">
    <source>
        <dbReference type="PROSITE" id="PS50878"/>
    </source>
</evidence>
<dbReference type="InterPro" id="IPR043502">
    <property type="entry name" value="DNA/RNA_pol_sf"/>
</dbReference>
<feature type="domain" description="Reverse transcriptase" evidence="1">
    <location>
        <begin position="1"/>
        <end position="151"/>
    </location>
</feature>
<dbReference type="SUPFAM" id="SSF56672">
    <property type="entry name" value="DNA/RNA polymerases"/>
    <property type="match status" value="1"/>
</dbReference>
<comment type="caution">
    <text evidence="2">The sequence shown here is derived from an EMBL/GenBank/DDBJ whole genome shotgun (WGS) entry which is preliminary data.</text>
</comment>
<dbReference type="PANTHER" id="PTHR37984">
    <property type="entry name" value="PROTEIN CBG26694"/>
    <property type="match status" value="1"/>
</dbReference>
<dbReference type="AlphaFoldDB" id="A0A8T0DBP0"/>
<protein>
    <recommendedName>
        <fullName evidence="1">Reverse transcriptase domain-containing protein</fullName>
    </recommendedName>
</protein>
<gene>
    <name evidence="2" type="ORF">P879_11853</name>
</gene>
<dbReference type="InterPro" id="IPR050951">
    <property type="entry name" value="Retrovirus_Pol_polyprotein"/>
</dbReference>
<dbReference type="EMBL" id="JTDF01009250">
    <property type="protein sequence ID" value="KAF8564238.1"/>
    <property type="molecule type" value="Genomic_DNA"/>
</dbReference>
<dbReference type="Gene3D" id="3.30.70.270">
    <property type="match status" value="1"/>
</dbReference>
<dbReference type="CDD" id="cd01647">
    <property type="entry name" value="RT_LTR"/>
    <property type="match status" value="1"/>
</dbReference>
<evidence type="ECO:0000313" key="2">
    <source>
        <dbReference type="EMBL" id="KAF8564238.1"/>
    </source>
</evidence>
<dbReference type="Proteomes" id="UP000699462">
    <property type="component" value="Unassembled WGS sequence"/>
</dbReference>
<dbReference type="PANTHER" id="PTHR37984:SF5">
    <property type="entry name" value="PROTEIN NYNRIN-LIKE"/>
    <property type="match status" value="1"/>
</dbReference>
<organism evidence="2 3">
    <name type="scientific">Paragonimus westermani</name>
    <dbReference type="NCBI Taxonomy" id="34504"/>
    <lineage>
        <taxon>Eukaryota</taxon>
        <taxon>Metazoa</taxon>
        <taxon>Spiralia</taxon>
        <taxon>Lophotrochozoa</taxon>
        <taxon>Platyhelminthes</taxon>
        <taxon>Trematoda</taxon>
        <taxon>Digenea</taxon>
        <taxon>Plagiorchiida</taxon>
        <taxon>Troglotremata</taxon>
        <taxon>Troglotrematidae</taxon>
        <taxon>Paragonimus</taxon>
    </lineage>
</organism>
<name>A0A8T0DBP0_9TREM</name>
<reference evidence="2 3" key="1">
    <citation type="submission" date="2019-07" db="EMBL/GenBank/DDBJ databases">
        <title>Annotation for the trematode Paragonimus westermani.</title>
        <authorList>
            <person name="Choi Y.-J."/>
        </authorList>
    </citation>
    <scope>NUCLEOTIDE SEQUENCE [LARGE SCALE GENOMIC DNA]</scope>
    <source>
        <strain evidence="2">180907_Pwestermani</strain>
    </source>
</reference>
<sequence>MCADFYTGLNDALEDHQYPLPIPEDSFARLKGGRCFAKLDLAEAFREVEVDEDSRELLSINPHRRLFKYRLLRFGVKSAPAIFQQVIDTVLTDVPGVAAYLDDITAMGTGPDDLYEKLDRVLNRIREFGFRLLAGNCNVFMQSISYLGFMIDQYGCRPDPANIGAIDRMPHPTNV</sequence>
<dbReference type="InterPro" id="IPR043128">
    <property type="entry name" value="Rev_trsase/Diguanyl_cyclase"/>
</dbReference>
<dbReference type="Pfam" id="PF00078">
    <property type="entry name" value="RVT_1"/>
    <property type="match status" value="1"/>
</dbReference>
<dbReference type="PROSITE" id="PS50878">
    <property type="entry name" value="RT_POL"/>
    <property type="match status" value="1"/>
</dbReference>
<dbReference type="InterPro" id="IPR000477">
    <property type="entry name" value="RT_dom"/>
</dbReference>
<proteinExistence type="predicted"/>
<accession>A0A8T0DBP0</accession>
<evidence type="ECO:0000313" key="3">
    <source>
        <dbReference type="Proteomes" id="UP000699462"/>
    </source>
</evidence>
<keyword evidence="3" id="KW-1185">Reference proteome</keyword>
<dbReference type="OrthoDB" id="10068977at2759"/>